<protein>
    <recommendedName>
        <fullName evidence="4">DUF4190 domain-containing protein</fullName>
    </recommendedName>
</protein>
<name>A0A364K5H6_9BACL</name>
<organism evidence="2 3">
    <name type="scientific">Thermoflavimicrobium daqui</name>
    <dbReference type="NCBI Taxonomy" id="2137476"/>
    <lineage>
        <taxon>Bacteria</taxon>
        <taxon>Bacillati</taxon>
        <taxon>Bacillota</taxon>
        <taxon>Bacilli</taxon>
        <taxon>Bacillales</taxon>
        <taxon>Thermoactinomycetaceae</taxon>
        <taxon>Thermoflavimicrobium</taxon>
    </lineage>
</organism>
<accession>A0A364K5H6</accession>
<proteinExistence type="predicted"/>
<reference evidence="2 3" key="1">
    <citation type="submission" date="2018-06" db="EMBL/GenBank/DDBJ databases">
        <title>Thermoflavimicrobium daqus sp. nov., a thermophilic microbe isolated from Moutai-flavour Daqu.</title>
        <authorList>
            <person name="Wang X."/>
            <person name="Zhou H."/>
        </authorList>
    </citation>
    <scope>NUCLEOTIDE SEQUENCE [LARGE SCALE GENOMIC DNA]</scope>
    <source>
        <strain evidence="2 3">FBKL4.011</strain>
    </source>
</reference>
<gene>
    <name evidence="2" type="ORF">DL897_05605</name>
</gene>
<evidence type="ECO:0000313" key="3">
    <source>
        <dbReference type="Proteomes" id="UP000251213"/>
    </source>
</evidence>
<evidence type="ECO:0000256" key="1">
    <source>
        <dbReference type="SAM" id="Phobius"/>
    </source>
</evidence>
<sequence>MEEEVKADEILKVEKSSSMQKDYLAMSSIGCGVVAAISFLISWKIGVGLGLVGMILGLVALKAPKKKLALWGIIINALLFLIPIGILLYALISIKMIYP</sequence>
<feature type="transmembrane region" description="Helical" evidence="1">
    <location>
        <begin position="68"/>
        <end position="92"/>
    </location>
</feature>
<evidence type="ECO:0000313" key="2">
    <source>
        <dbReference type="EMBL" id="RAL25565.1"/>
    </source>
</evidence>
<evidence type="ECO:0008006" key="4">
    <source>
        <dbReference type="Google" id="ProtNLM"/>
    </source>
</evidence>
<keyword evidence="1" id="KW-0472">Membrane</keyword>
<reference evidence="2 3" key="2">
    <citation type="submission" date="2018-06" db="EMBL/GenBank/DDBJ databases">
        <authorList>
            <person name="Zhirakovskaya E."/>
        </authorList>
    </citation>
    <scope>NUCLEOTIDE SEQUENCE [LARGE SCALE GENOMIC DNA]</scope>
    <source>
        <strain evidence="2 3">FBKL4.011</strain>
    </source>
</reference>
<dbReference type="RefSeq" id="WP_113658178.1">
    <property type="nucleotide sequence ID" value="NZ_KZ845665.1"/>
</dbReference>
<dbReference type="EMBL" id="QJKK01000003">
    <property type="protein sequence ID" value="RAL25565.1"/>
    <property type="molecule type" value="Genomic_DNA"/>
</dbReference>
<keyword evidence="1" id="KW-1133">Transmembrane helix</keyword>
<feature type="transmembrane region" description="Helical" evidence="1">
    <location>
        <begin position="45"/>
        <end position="61"/>
    </location>
</feature>
<dbReference type="Proteomes" id="UP000251213">
    <property type="component" value="Unassembled WGS sequence"/>
</dbReference>
<comment type="caution">
    <text evidence="2">The sequence shown here is derived from an EMBL/GenBank/DDBJ whole genome shotgun (WGS) entry which is preliminary data.</text>
</comment>
<keyword evidence="3" id="KW-1185">Reference proteome</keyword>
<dbReference type="AlphaFoldDB" id="A0A364K5H6"/>
<keyword evidence="1" id="KW-0812">Transmembrane</keyword>